<dbReference type="PIRSF" id="PIRSF001619">
    <property type="entry name" value="Biotin_synth"/>
    <property type="match status" value="1"/>
</dbReference>
<reference evidence="15" key="1">
    <citation type="submission" date="2018-07" db="EMBL/GenBank/DDBJ databases">
        <authorList>
            <person name="Quirk P.G."/>
            <person name="Krulwich T.A."/>
        </authorList>
    </citation>
    <scope>NUCLEOTIDE SEQUENCE</scope>
</reference>
<evidence type="ECO:0000256" key="12">
    <source>
        <dbReference type="ARBA" id="ARBA00023014"/>
    </source>
</evidence>
<dbReference type="HAMAP" id="MF_01694">
    <property type="entry name" value="BioB"/>
    <property type="match status" value="1"/>
</dbReference>
<dbReference type="SMART" id="SM00729">
    <property type="entry name" value="Elp3"/>
    <property type="match status" value="1"/>
</dbReference>
<dbReference type="CDD" id="cd01335">
    <property type="entry name" value="Radical_SAM"/>
    <property type="match status" value="1"/>
</dbReference>
<dbReference type="Pfam" id="PF04055">
    <property type="entry name" value="Radical_SAM"/>
    <property type="match status" value="1"/>
</dbReference>
<evidence type="ECO:0000256" key="13">
    <source>
        <dbReference type="ARBA" id="ARBA00034078"/>
    </source>
</evidence>
<dbReference type="FunFam" id="3.20.20.70:FF:000011">
    <property type="entry name" value="Biotin synthase"/>
    <property type="match status" value="1"/>
</dbReference>
<name>A0A380TAN4_9ZZZZ</name>
<evidence type="ECO:0000256" key="9">
    <source>
        <dbReference type="ARBA" id="ARBA00022723"/>
    </source>
</evidence>
<dbReference type="GO" id="GO:0009102">
    <property type="term" value="P:biotin biosynthetic process"/>
    <property type="evidence" value="ECO:0007669"/>
    <property type="project" value="UniProtKB-UniPathway"/>
</dbReference>
<sequence>MTAMQTTQTWSLEAVAELYEQPLLDLVFRAAQVHRANNDPREVQLCTLASIKTGKCPEDCAYCPQSAHFESPVEAQKLMQVEPVLEAARAARDSGATRFCMGAAWREVTDGRAFERVLDMVKGVRDLGMEACCTLGMLTEDQARRLKEAGLTAYNHNLDTSEEFYPAIITTRTYQDRLNTIRNVARAGISVCCGGILGLGEEQADRIKLLHTLANLSPQPESVPINALVPVEGTPLAENARVDTFDWVRAIAVARILMPQAKVRLSAGRLEIPAEAQALAFLAGANSIFTGEKLLTTANPELDFDRQLLDQLGLYSRRVGEPAKETCGHAAPSGGICTAEAHAAPALA</sequence>
<proteinExistence type="inferred from homology"/>
<dbReference type="SFLD" id="SFLDG01278">
    <property type="entry name" value="biotin_synthase_like"/>
    <property type="match status" value="1"/>
</dbReference>
<dbReference type="InterPro" id="IPR010722">
    <property type="entry name" value="BATS_dom"/>
</dbReference>
<dbReference type="SFLD" id="SFLDG01060">
    <property type="entry name" value="BATS_domain_containing"/>
    <property type="match status" value="1"/>
</dbReference>
<evidence type="ECO:0000256" key="2">
    <source>
        <dbReference type="ARBA" id="ARBA00004942"/>
    </source>
</evidence>
<dbReference type="GO" id="GO:0051539">
    <property type="term" value="F:4 iron, 4 sulfur cluster binding"/>
    <property type="evidence" value="ECO:0007669"/>
    <property type="project" value="UniProtKB-KW"/>
</dbReference>
<gene>
    <name evidence="15" type="primary">bioB</name>
    <name evidence="15" type="ORF">DF3PB_1910010</name>
</gene>
<keyword evidence="9" id="KW-0479">Metal-binding</keyword>
<keyword evidence="11" id="KW-0408">Iron</keyword>
<evidence type="ECO:0000256" key="5">
    <source>
        <dbReference type="ARBA" id="ARBA00022485"/>
    </source>
</evidence>
<keyword evidence="8" id="KW-0001">2Fe-2S</keyword>
<dbReference type="GO" id="GO:0046872">
    <property type="term" value="F:metal ion binding"/>
    <property type="evidence" value="ECO:0007669"/>
    <property type="project" value="UniProtKB-KW"/>
</dbReference>
<keyword evidence="7" id="KW-0949">S-adenosyl-L-methionine</keyword>
<comment type="similarity">
    <text evidence="3">Belongs to the radical SAM superfamily. Biotin synthase family.</text>
</comment>
<keyword evidence="5" id="KW-0004">4Fe-4S</keyword>
<evidence type="ECO:0000256" key="10">
    <source>
        <dbReference type="ARBA" id="ARBA00022756"/>
    </source>
</evidence>
<organism evidence="15">
    <name type="scientific">metagenome</name>
    <dbReference type="NCBI Taxonomy" id="256318"/>
    <lineage>
        <taxon>unclassified sequences</taxon>
        <taxon>metagenomes</taxon>
    </lineage>
</organism>
<dbReference type="EC" id="2.8.1.6" evidence="4"/>
<dbReference type="SFLD" id="SFLDF00272">
    <property type="entry name" value="biotin_synthase"/>
    <property type="match status" value="1"/>
</dbReference>
<dbReference type="Gene3D" id="3.20.20.70">
    <property type="entry name" value="Aldolase class I"/>
    <property type="match status" value="1"/>
</dbReference>
<dbReference type="GO" id="GO:0051537">
    <property type="term" value="F:2 iron, 2 sulfur cluster binding"/>
    <property type="evidence" value="ECO:0007669"/>
    <property type="project" value="UniProtKB-KW"/>
</dbReference>
<dbReference type="InterPro" id="IPR006638">
    <property type="entry name" value="Elp3/MiaA/NifB-like_rSAM"/>
</dbReference>
<evidence type="ECO:0000259" key="14">
    <source>
        <dbReference type="PROSITE" id="PS51918"/>
    </source>
</evidence>
<evidence type="ECO:0000256" key="6">
    <source>
        <dbReference type="ARBA" id="ARBA00022679"/>
    </source>
</evidence>
<feature type="domain" description="Radical SAM core" evidence="14">
    <location>
        <begin position="41"/>
        <end position="269"/>
    </location>
</feature>
<dbReference type="AlphaFoldDB" id="A0A380TAN4"/>
<protein>
    <recommendedName>
        <fullName evidence="4">biotin synthase</fullName>
        <ecNumber evidence="4">2.8.1.6</ecNumber>
    </recommendedName>
</protein>
<comment type="pathway">
    <text evidence="2">Cofactor biosynthesis; biotin biosynthesis; biotin from 7,8-diaminononanoate: step 2/2.</text>
</comment>
<dbReference type="UniPathway" id="UPA00078">
    <property type="reaction ID" value="UER00162"/>
</dbReference>
<accession>A0A380TAN4</accession>
<evidence type="ECO:0000256" key="8">
    <source>
        <dbReference type="ARBA" id="ARBA00022714"/>
    </source>
</evidence>
<dbReference type="InterPro" id="IPR024177">
    <property type="entry name" value="Biotin_synthase"/>
</dbReference>
<dbReference type="PANTHER" id="PTHR22976">
    <property type="entry name" value="BIOTIN SYNTHASE"/>
    <property type="match status" value="1"/>
</dbReference>
<evidence type="ECO:0000256" key="7">
    <source>
        <dbReference type="ARBA" id="ARBA00022691"/>
    </source>
</evidence>
<comment type="cofactor">
    <cofactor evidence="13">
        <name>[2Fe-2S] cluster</name>
        <dbReference type="ChEBI" id="CHEBI:190135"/>
    </cofactor>
</comment>
<comment type="cofactor">
    <cofactor evidence="1">
        <name>[4Fe-4S] cluster</name>
        <dbReference type="ChEBI" id="CHEBI:49883"/>
    </cofactor>
</comment>
<dbReference type="SUPFAM" id="SSF102114">
    <property type="entry name" value="Radical SAM enzymes"/>
    <property type="match status" value="1"/>
</dbReference>
<dbReference type="SMART" id="SM00876">
    <property type="entry name" value="BATS"/>
    <property type="match status" value="1"/>
</dbReference>
<dbReference type="InterPro" id="IPR007197">
    <property type="entry name" value="rSAM"/>
</dbReference>
<evidence type="ECO:0000256" key="4">
    <source>
        <dbReference type="ARBA" id="ARBA00012236"/>
    </source>
</evidence>
<keyword evidence="6 15" id="KW-0808">Transferase</keyword>
<dbReference type="InterPro" id="IPR002684">
    <property type="entry name" value="Biotin_synth/BioAB"/>
</dbReference>
<dbReference type="InterPro" id="IPR058240">
    <property type="entry name" value="rSAM_sf"/>
</dbReference>
<dbReference type="PANTHER" id="PTHR22976:SF2">
    <property type="entry name" value="BIOTIN SYNTHASE, MITOCHONDRIAL"/>
    <property type="match status" value="1"/>
</dbReference>
<evidence type="ECO:0000256" key="11">
    <source>
        <dbReference type="ARBA" id="ARBA00023004"/>
    </source>
</evidence>
<dbReference type="PROSITE" id="PS51918">
    <property type="entry name" value="RADICAL_SAM"/>
    <property type="match status" value="1"/>
</dbReference>
<dbReference type="GO" id="GO:0004076">
    <property type="term" value="F:biotin synthase activity"/>
    <property type="evidence" value="ECO:0007669"/>
    <property type="project" value="UniProtKB-EC"/>
</dbReference>
<dbReference type="InterPro" id="IPR013785">
    <property type="entry name" value="Aldolase_TIM"/>
</dbReference>
<evidence type="ECO:0000256" key="3">
    <source>
        <dbReference type="ARBA" id="ARBA00010765"/>
    </source>
</evidence>
<keyword evidence="10" id="KW-0093">Biotin biosynthesis</keyword>
<dbReference type="EMBL" id="UIDG01000103">
    <property type="protein sequence ID" value="SUS05384.1"/>
    <property type="molecule type" value="Genomic_DNA"/>
</dbReference>
<dbReference type="Pfam" id="PF06968">
    <property type="entry name" value="BATS"/>
    <property type="match status" value="1"/>
</dbReference>
<dbReference type="SFLD" id="SFLDS00029">
    <property type="entry name" value="Radical_SAM"/>
    <property type="match status" value="1"/>
</dbReference>
<evidence type="ECO:0000256" key="1">
    <source>
        <dbReference type="ARBA" id="ARBA00001966"/>
    </source>
</evidence>
<evidence type="ECO:0000313" key="15">
    <source>
        <dbReference type="EMBL" id="SUS05384.1"/>
    </source>
</evidence>
<dbReference type="NCBIfam" id="TIGR00433">
    <property type="entry name" value="bioB"/>
    <property type="match status" value="1"/>
</dbReference>
<keyword evidence="12" id="KW-0411">Iron-sulfur</keyword>